<dbReference type="Pfam" id="PF13180">
    <property type="entry name" value="PDZ_2"/>
    <property type="match status" value="2"/>
</dbReference>
<dbReference type="SMART" id="SM00228">
    <property type="entry name" value="PDZ"/>
    <property type="match status" value="2"/>
</dbReference>
<dbReference type="PANTHER" id="PTHR43343">
    <property type="entry name" value="PEPTIDASE S12"/>
    <property type="match status" value="1"/>
</dbReference>
<feature type="signal peptide" evidence="5">
    <location>
        <begin position="1"/>
        <end position="23"/>
    </location>
</feature>
<feature type="region of interest" description="Disordered" evidence="4">
    <location>
        <begin position="141"/>
        <end position="184"/>
    </location>
</feature>
<dbReference type="InterPro" id="IPR001478">
    <property type="entry name" value="PDZ"/>
</dbReference>
<dbReference type="GO" id="GO:0008233">
    <property type="term" value="F:peptidase activity"/>
    <property type="evidence" value="ECO:0007669"/>
    <property type="project" value="UniProtKB-KW"/>
</dbReference>
<name>A0A517YHV9_9BACT</name>
<dbReference type="EC" id="3.4.21.107" evidence="7"/>
<reference evidence="7 8" key="1">
    <citation type="submission" date="2019-02" db="EMBL/GenBank/DDBJ databases">
        <title>Deep-cultivation of Planctomycetes and their phenomic and genomic characterization uncovers novel biology.</title>
        <authorList>
            <person name="Wiegand S."/>
            <person name="Jogler M."/>
            <person name="Boedeker C."/>
            <person name="Pinto D."/>
            <person name="Vollmers J."/>
            <person name="Rivas-Marin E."/>
            <person name="Kohn T."/>
            <person name="Peeters S.H."/>
            <person name="Heuer A."/>
            <person name="Rast P."/>
            <person name="Oberbeckmann S."/>
            <person name="Bunk B."/>
            <person name="Jeske O."/>
            <person name="Meyerdierks A."/>
            <person name="Storesund J.E."/>
            <person name="Kallscheuer N."/>
            <person name="Luecker S."/>
            <person name="Lage O.M."/>
            <person name="Pohl T."/>
            <person name="Merkel B.J."/>
            <person name="Hornburger P."/>
            <person name="Mueller R.-W."/>
            <person name="Bruemmer F."/>
            <person name="Labrenz M."/>
            <person name="Spormann A.M."/>
            <person name="Op den Camp H."/>
            <person name="Overmann J."/>
            <person name="Amann R."/>
            <person name="Jetten M.S.M."/>
            <person name="Mascher T."/>
            <person name="Medema M.H."/>
            <person name="Devos D.P."/>
            <person name="Kaster A.-K."/>
            <person name="Ovreas L."/>
            <person name="Rohde M."/>
            <person name="Galperin M.Y."/>
            <person name="Jogler C."/>
        </authorList>
    </citation>
    <scope>NUCLEOTIDE SEQUENCE [LARGE SCALE GENOMIC DNA]</scope>
    <source>
        <strain evidence="7 8">ETA_A8</strain>
    </source>
</reference>
<evidence type="ECO:0000256" key="1">
    <source>
        <dbReference type="ARBA" id="ARBA00022670"/>
    </source>
</evidence>
<dbReference type="GO" id="GO:0006508">
    <property type="term" value="P:proteolysis"/>
    <property type="evidence" value="ECO:0007669"/>
    <property type="project" value="UniProtKB-KW"/>
</dbReference>
<evidence type="ECO:0000256" key="3">
    <source>
        <dbReference type="SAM" id="Coils"/>
    </source>
</evidence>
<dbReference type="PROSITE" id="PS50106">
    <property type="entry name" value="PDZ"/>
    <property type="match status" value="2"/>
</dbReference>
<gene>
    <name evidence="7" type="primary">degP1_4</name>
    <name evidence="7" type="ORF">ETAA8_49230</name>
</gene>
<dbReference type="KEGG" id="aagg:ETAA8_49230"/>
<proteinExistence type="predicted"/>
<feature type="chain" id="PRO_5022231213" evidence="5">
    <location>
        <begin position="24"/>
        <end position="406"/>
    </location>
</feature>
<evidence type="ECO:0000259" key="6">
    <source>
        <dbReference type="PROSITE" id="PS50106"/>
    </source>
</evidence>
<dbReference type="CDD" id="cd06779">
    <property type="entry name" value="cpPDZ_Deg_HtrA-like"/>
    <property type="match status" value="1"/>
</dbReference>
<feature type="domain" description="PDZ" evidence="6">
    <location>
        <begin position="55"/>
        <end position="103"/>
    </location>
</feature>
<feature type="domain" description="PDZ" evidence="6">
    <location>
        <begin position="175"/>
        <end position="269"/>
    </location>
</feature>
<dbReference type="Proteomes" id="UP000315017">
    <property type="component" value="Chromosome"/>
</dbReference>
<feature type="coiled-coil region" evidence="3">
    <location>
        <begin position="341"/>
        <end position="368"/>
    </location>
</feature>
<feature type="compositionally biased region" description="Pro residues" evidence="4">
    <location>
        <begin position="390"/>
        <end position="406"/>
    </location>
</feature>
<dbReference type="EMBL" id="CP036274">
    <property type="protein sequence ID" value="QDU29808.1"/>
    <property type="molecule type" value="Genomic_DNA"/>
</dbReference>
<dbReference type="InterPro" id="IPR051201">
    <property type="entry name" value="Chloro_Bact_Ser_Proteases"/>
</dbReference>
<dbReference type="SUPFAM" id="SSF50156">
    <property type="entry name" value="PDZ domain-like"/>
    <property type="match status" value="2"/>
</dbReference>
<keyword evidence="8" id="KW-1185">Reference proteome</keyword>
<feature type="region of interest" description="Disordered" evidence="4">
    <location>
        <begin position="369"/>
        <end position="406"/>
    </location>
</feature>
<keyword evidence="1 7" id="KW-0645">Protease</keyword>
<evidence type="ECO:0000256" key="2">
    <source>
        <dbReference type="ARBA" id="ARBA00022801"/>
    </source>
</evidence>
<sequence precursor="true">MRSFTTGLIALMSILMLHSAASAQLLKRLEQRLGDAVNKLAPPTDGAPTPAASPGYLGLTADETDGLQGVIVLGVKAASPAEAAGLKKDDLISAINGSEVKNLDDFQRALDQVGAGQRAQFTLQRGREALTLNATLVARQTPPVNRLGAEDPGPAPGGEDPLELPAGTPRGLGDSVLRPADDGGERASLGVSVVPVTEQTRAANGLQSTRGALVAAVRPGGPADRAGIPVGSVIVAIDGQRVNAAEDLVGVIAVSRPGQEVELSYYRGATLTRKTVRLSPTVLDARAMPAAPGPAVSSPPAIGGILGGAAGDRPLVRRVGEVLDNFARPAGGPPAGQMEDIATLKSQIELLQATVRSLEDRLLKLESKSAPAVEAAPDLPRDAIRGPELPLVPPALPALPTPPALP</sequence>
<evidence type="ECO:0000313" key="7">
    <source>
        <dbReference type="EMBL" id="QDU29808.1"/>
    </source>
</evidence>
<dbReference type="PANTHER" id="PTHR43343:SF3">
    <property type="entry name" value="PROTEASE DO-LIKE 8, CHLOROPLASTIC"/>
    <property type="match status" value="1"/>
</dbReference>
<evidence type="ECO:0000256" key="4">
    <source>
        <dbReference type="SAM" id="MobiDB-lite"/>
    </source>
</evidence>
<protein>
    <submittedName>
        <fullName evidence="7">Putative periplasmic serine endoprotease DegP-like</fullName>
        <ecNumber evidence="7">3.4.21.107</ecNumber>
    </submittedName>
</protein>
<evidence type="ECO:0000313" key="8">
    <source>
        <dbReference type="Proteomes" id="UP000315017"/>
    </source>
</evidence>
<dbReference type="Gene3D" id="2.30.42.10">
    <property type="match status" value="2"/>
</dbReference>
<evidence type="ECO:0000256" key="5">
    <source>
        <dbReference type="SAM" id="SignalP"/>
    </source>
</evidence>
<keyword evidence="2 7" id="KW-0378">Hydrolase</keyword>
<dbReference type="InterPro" id="IPR036034">
    <property type="entry name" value="PDZ_sf"/>
</dbReference>
<keyword evidence="5" id="KW-0732">Signal</keyword>
<dbReference type="AlphaFoldDB" id="A0A517YHV9"/>
<keyword evidence="3" id="KW-0175">Coiled coil</keyword>
<accession>A0A517YHV9</accession>
<dbReference type="RefSeq" id="WP_202921230.1">
    <property type="nucleotide sequence ID" value="NZ_CP036274.1"/>
</dbReference>
<organism evidence="7 8">
    <name type="scientific">Anatilimnocola aggregata</name>
    <dbReference type="NCBI Taxonomy" id="2528021"/>
    <lineage>
        <taxon>Bacteria</taxon>
        <taxon>Pseudomonadati</taxon>
        <taxon>Planctomycetota</taxon>
        <taxon>Planctomycetia</taxon>
        <taxon>Pirellulales</taxon>
        <taxon>Pirellulaceae</taxon>
        <taxon>Anatilimnocola</taxon>
    </lineage>
</organism>